<dbReference type="Pfam" id="PF13419">
    <property type="entry name" value="HAD_2"/>
    <property type="match status" value="1"/>
</dbReference>
<name>A0A9D0Z2Z1_9FIRM</name>
<protein>
    <submittedName>
        <fullName evidence="1">HAD-IA family hydrolase</fullName>
    </submittedName>
</protein>
<dbReference type="GO" id="GO:0005829">
    <property type="term" value="C:cytosol"/>
    <property type="evidence" value="ECO:0007669"/>
    <property type="project" value="TreeGrafter"/>
</dbReference>
<dbReference type="InterPro" id="IPR023214">
    <property type="entry name" value="HAD_sf"/>
</dbReference>
<sequence>MEIAMIFDLDGTLLDTLEDLQDAVNYALTQFGYPERTLEEVRQFVGEGAGKLMERAVPKGADPEPVLSCFRTYYAAHTQVKTRPYPGIPEALEALGKKYPLAVVSNKPDEAVKILGKAYFPSLYARGEAPDCPRKPNAAMVHKTMEALGVQGCIYIGDSQVDVETAKNAGVPCLSVTWGFRDLDCLRSAGATHFCHAPEDLPRMLETMKEEYYGQ</sequence>
<dbReference type="InterPro" id="IPR036412">
    <property type="entry name" value="HAD-like_sf"/>
</dbReference>
<evidence type="ECO:0000313" key="2">
    <source>
        <dbReference type="Proteomes" id="UP000886796"/>
    </source>
</evidence>
<dbReference type="Gene3D" id="1.10.150.240">
    <property type="entry name" value="Putative phosphatase, domain 2"/>
    <property type="match status" value="1"/>
</dbReference>
<dbReference type="PANTHER" id="PTHR43434">
    <property type="entry name" value="PHOSPHOGLYCOLATE PHOSPHATASE"/>
    <property type="match status" value="1"/>
</dbReference>
<dbReference type="InterPro" id="IPR023198">
    <property type="entry name" value="PGP-like_dom2"/>
</dbReference>
<dbReference type="Proteomes" id="UP000886796">
    <property type="component" value="Unassembled WGS sequence"/>
</dbReference>
<comment type="caution">
    <text evidence="1">The sequence shown here is derived from an EMBL/GenBank/DDBJ whole genome shotgun (WGS) entry which is preliminary data.</text>
</comment>
<dbReference type="PANTHER" id="PTHR43434:SF1">
    <property type="entry name" value="PHOSPHOGLYCOLATE PHOSPHATASE"/>
    <property type="match status" value="1"/>
</dbReference>
<dbReference type="GO" id="GO:0008967">
    <property type="term" value="F:phosphoglycolate phosphatase activity"/>
    <property type="evidence" value="ECO:0007669"/>
    <property type="project" value="TreeGrafter"/>
</dbReference>
<dbReference type="SFLD" id="SFLDG01129">
    <property type="entry name" value="C1.5:_HAD__Beta-PGM__Phosphata"/>
    <property type="match status" value="1"/>
</dbReference>
<proteinExistence type="predicted"/>
<organism evidence="1 2">
    <name type="scientific">Candidatus Faecousia excrementigallinarum</name>
    <dbReference type="NCBI Taxonomy" id="2840806"/>
    <lineage>
        <taxon>Bacteria</taxon>
        <taxon>Bacillati</taxon>
        <taxon>Bacillota</taxon>
        <taxon>Clostridia</taxon>
        <taxon>Eubacteriales</taxon>
        <taxon>Oscillospiraceae</taxon>
        <taxon>Faecousia</taxon>
    </lineage>
</organism>
<dbReference type="InterPro" id="IPR006439">
    <property type="entry name" value="HAD-SF_hydro_IA"/>
</dbReference>
<keyword evidence="1" id="KW-0378">Hydrolase</keyword>
<dbReference type="InterPro" id="IPR041492">
    <property type="entry name" value="HAD_2"/>
</dbReference>
<dbReference type="SFLD" id="SFLDS00003">
    <property type="entry name" value="Haloacid_Dehalogenase"/>
    <property type="match status" value="1"/>
</dbReference>
<dbReference type="GO" id="GO:0006281">
    <property type="term" value="P:DNA repair"/>
    <property type="evidence" value="ECO:0007669"/>
    <property type="project" value="TreeGrafter"/>
</dbReference>
<reference evidence="1" key="1">
    <citation type="submission" date="2020-10" db="EMBL/GenBank/DDBJ databases">
        <authorList>
            <person name="Gilroy R."/>
        </authorList>
    </citation>
    <scope>NUCLEOTIDE SEQUENCE</scope>
    <source>
        <strain evidence="1">13361</strain>
    </source>
</reference>
<gene>
    <name evidence="1" type="ORF">IAB74_06210</name>
</gene>
<dbReference type="SUPFAM" id="SSF56784">
    <property type="entry name" value="HAD-like"/>
    <property type="match status" value="1"/>
</dbReference>
<accession>A0A9D0Z2Z1</accession>
<dbReference type="NCBIfam" id="TIGR01549">
    <property type="entry name" value="HAD-SF-IA-v1"/>
    <property type="match status" value="1"/>
</dbReference>
<dbReference type="InterPro" id="IPR050155">
    <property type="entry name" value="HAD-like_hydrolase_sf"/>
</dbReference>
<evidence type="ECO:0000313" key="1">
    <source>
        <dbReference type="EMBL" id="HIQ68082.1"/>
    </source>
</evidence>
<reference evidence="1" key="2">
    <citation type="journal article" date="2021" name="PeerJ">
        <title>Extensive microbial diversity within the chicken gut microbiome revealed by metagenomics and culture.</title>
        <authorList>
            <person name="Gilroy R."/>
            <person name="Ravi A."/>
            <person name="Getino M."/>
            <person name="Pursley I."/>
            <person name="Horton D.L."/>
            <person name="Alikhan N.F."/>
            <person name="Baker D."/>
            <person name="Gharbi K."/>
            <person name="Hall N."/>
            <person name="Watson M."/>
            <person name="Adriaenssens E.M."/>
            <person name="Foster-Nyarko E."/>
            <person name="Jarju S."/>
            <person name="Secka A."/>
            <person name="Antonio M."/>
            <person name="Oren A."/>
            <person name="Chaudhuri R.R."/>
            <person name="La Ragione R."/>
            <person name="Hildebrand F."/>
            <person name="Pallen M.J."/>
        </authorList>
    </citation>
    <scope>NUCLEOTIDE SEQUENCE</scope>
    <source>
        <strain evidence="1">13361</strain>
    </source>
</reference>
<dbReference type="Gene3D" id="3.40.50.1000">
    <property type="entry name" value="HAD superfamily/HAD-like"/>
    <property type="match status" value="1"/>
</dbReference>
<dbReference type="AlphaFoldDB" id="A0A9D0Z2Z1"/>
<dbReference type="EMBL" id="DVFK01000085">
    <property type="protein sequence ID" value="HIQ68082.1"/>
    <property type="molecule type" value="Genomic_DNA"/>
</dbReference>